<gene>
    <name evidence="1" type="ORF">GQ55_5G126800</name>
</gene>
<proteinExistence type="predicted"/>
<name>A0A2T7DFN3_9POAL</name>
<keyword evidence="2" id="KW-1185">Reference proteome</keyword>
<evidence type="ECO:0000313" key="2">
    <source>
        <dbReference type="Proteomes" id="UP000244336"/>
    </source>
</evidence>
<dbReference type="Proteomes" id="UP000244336">
    <property type="component" value="Chromosome 5"/>
</dbReference>
<accession>A0A2T7DFN3</accession>
<organism evidence="1 2">
    <name type="scientific">Panicum hallii var. hallii</name>
    <dbReference type="NCBI Taxonomy" id="1504633"/>
    <lineage>
        <taxon>Eukaryota</taxon>
        <taxon>Viridiplantae</taxon>
        <taxon>Streptophyta</taxon>
        <taxon>Embryophyta</taxon>
        <taxon>Tracheophyta</taxon>
        <taxon>Spermatophyta</taxon>
        <taxon>Magnoliopsida</taxon>
        <taxon>Liliopsida</taxon>
        <taxon>Poales</taxon>
        <taxon>Poaceae</taxon>
        <taxon>PACMAD clade</taxon>
        <taxon>Panicoideae</taxon>
        <taxon>Panicodae</taxon>
        <taxon>Paniceae</taxon>
        <taxon>Panicinae</taxon>
        <taxon>Panicum</taxon>
        <taxon>Panicum sect. Panicum</taxon>
    </lineage>
</organism>
<evidence type="ECO:0000313" key="1">
    <source>
        <dbReference type="EMBL" id="PUZ54375.1"/>
    </source>
</evidence>
<dbReference type="EMBL" id="CM009753">
    <property type="protein sequence ID" value="PUZ54375.1"/>
    <property type="molecule type" value="Genomic_DNA"/>
</dbReference>
<dbReference type="AlphaFoldDB" id="A0A2T7DFN3"/>
<dbReference type="Gramene" id="PUZ54375">
    <property type="protein sequence ID" value="PUZ54375"/>
    <property type="gene ID" value="GQ55_5G126800"/>
</dbReference>
<protein>
    <submittedName>
        <fullName evidence="1">Uncharacterized protein</fullName>
    </submittedName>
</protein>
<reference evidence="1 2" key="1">
    <citation type="submission" date="2018-04" db="EMBL/GenBank/DDBJ databases">
        <title>WGS assembly of Panicum hallii var. hallii HAL2.</title>
        <authorList>
            <person name="Lovell J."/>
            <person name="Jenkins J."/>
            <person name="Lowry D."/>
            <person name="Mamidi S."/>
            <person name="Sreedasyam A."/>
            <person name="Weng X."/>
            <person name="Barry K."/>
            <person name="Bonette J."/>
            <person name="Campitelli B."/>
            <person name="Daum C."/>
            <person name="Gordon S."/>
            <person name="Gould B."/>
            <person name="Lipzen A."/>
            <person name="MacQueen A."/>
            <person name="Palacio-Mejia J."/>
            <person name="Plott C."/>
            <person name="Shakirov E."/>
            <person name="Shu S."/>
            <person name="Yoshinaga Y."/>
            <person name="Zane M."/>
            <person name="Rokhsar D."/>
            <person name="Grimwood J."/>
            <person name="Schmutz J."/>
            <person name="Juenger T."/>
        </authorList>
    </citation>
    <scope>NUCLEOTIDE SEQUENCE [LARGE SCALE GENOMIC DNA]</scope>
    <source>
        <strain evidence="2">cv. HAL2</strain>
    </source>
</reference>
<sequence length="115" mass="12433">MPTMPTPASLPAPQSLNAMDSSSMSCWSNPWILLRSSQAVVQRSNPAAAAAPSSCDAAVSPPESFPTHWRTLRLTAATLLLVLENRHASGCMKNRRRRFGRLVSMRHSASKSVSS</sequence>